<feature type="region of interest" description="Disordered" evidence="1">
    <location>
        <begin position="1"/>
        <end position="74"/>
    </location>
</feature>
<evidence type="ECO:0000313" key="2">
    <source>
        <dbReference type="EMBL" id="KAJ9614153.1"/>
    </source>
</evidence>
<feature type="region of interest" description="Disordered" evidence="1">
    <location>
        <begin position="391"/>
        <end position="414"/>
    </location>
</feature>
<feature type="region of interest" description="Disordered" evidence="1">
    <location>
        <begin position="132"/>
        <end position="214"/>
    </location>
</feature>
<name>A0AA39CND9_9EURO</name>
<feature type="region of interest" description="Disordered" evidence="1">
    <location>
        <begin position="255"/>
        <end position="335"/>
    </location>
</feature>
<comment type="caution">
    <text evidence="2">The sequence shown here is derived from an EMBL/GenBank/DDBJ whole genome shotgun (WGS) entry which is preliminary data.</text>
</comment>
<feature type="region of interest" description="Disordered" evidence="1">
    <location>
        <begin position="846"/>
        <end position="936"/>
    </location>
</feature>
<feature type="region of interest" description="Disordered" evidence="1">
    <location>
        <begin position="804"/>
        <end position="825"/>
    </location>
</feature>
<dbReference type="Pfam" id="PF09462">
    <property type="entry name" value="Mus7"/>
    <property type="match status" value="1"/>
</dbReference>
<dbReference type="InterPro" id="IPR019021">
    <property type="entry name" value="Mms22"/>
</dbReference>
<dbReference type="GO" id="GO:0000724">
    <property type="term" value="P:double-strand break repair via homologous recombination"/>
    <property type="evidence" value="ECO:0007669"/>
    <property type="project" value="TreeGrafter"/>
</dbReference>
<feature type="compositionally biased region" description="Low complexity" evidence="1">
    <location>
        <begin position="738"/>
        <end position="752"/>
    </location>
</feature>
<evidence type="ECO:0000256" key="1">
    <source>
        <dbReference type="SAM" id="MobiDB-lite"/>
    </source>
</evidence>
<dbReference type="GO" id="GO:0035361">
    <property type="term" value="C:Cul8-RING ubiquitin ligase complex"/>
    <property type="evidence" value="ECO:0007669"/>
    <property type="project" value="TreeGrafter"/>
</dbReference>
<dbReference type="PANTHER" id="PTHR28122">
    <property type="entry name" value="E3 UBIQUITIN-PROTEIN LIGASE SUBSTRATE RECEPTOR MMS22"/>
    <property type="match status" value="1"/>
</dbReference>
<dbReference type="GO" id="GO:0005634">
    <property type="term" value="C:nucleus"/>
    <property type="evidence" value="ECO:0007669"/>
    <property type="project" value="InterPro"/>
</dbReference>
<keyword evidence="3" id="KW-1185">Reference proteome</keyword>
<evidence type="ECO:0000313" key="3">
    <source>
        <dbReference type="Proteomes" id="UP001172673"/>
    </source>
</evidence>
<dbReference type="EMBL" id="JAPDRK010000003">
    <property type="protein sequence ID" value="KAJ9614153.1"/>
    <property type="molecule type" value="Genomic_DNA"/>
</dbReference>
<feature type="compositionally biased region" description="Acidic residues" evidence="1">
    <location>
        <begin position="12"/>
        <end position="21"/>
    </location>
</feature>
<proteinExistence type="predicted"/>
<organism evidence="2 3">
    <name type="scientific">Cladophialophora chaetospira</name>
    <dbReference type="NCBI Taxonomy" id="386627"/>
    <lineage>
        <taxon>Eukaryota</taxon>
        <taxon>Fungi</taxon>
        <taxon>Dikarya</taxon>
        <taxon>Ascomycota</taxon>
        <taxon>Pezizomycotina</taxon>
        <taxon>Eurotiomycetes</taxon>
        <taxon>Chaetothyriomycetidae</taxon>
        <taxon>Chaetothyriales</taxon>
        <taxon>Herpotrichiellaceae</taxon>
        <taxon>Cladophialophora</taxon>
    </lineage>
</organism>
<dbReference type="Proteomes" id="UP001172673">
    <property type="component" value="Unassembled WGS sequence"/>
</dbReference>
<feature type="compositionally biased region" description="Polar residues" evidence="1">
    <location>
        <begin position="723"/>
        <end position="737"/>
    </location>
</feature>
<evidence type="ECO:0008006" key="4">
    <source>
        <dbReference type="Google" id="ProtNLM"/>
    </source>
</evidence>
<feature type="region of interest" description="Disordered" evidence="1">
    <location>
        <begin position="352"/>
        <end position="379"/>
    </location>
</feature>
<sequence length="2234" mass="249446">MANWRERGYVPDSDDDEEDDRDGYLPRQTSRAILAPKHEPIHVPPPSQDATSDGDDNPPDAQHTTTEQHDEAPVLDDDVELFAQDETKNLTEPDPEDGHRQLLVSLDSIPTSTAAKLEAEIQKGLKTVQDVLGSLPSPLHSDIDSPLSSAPSSPSTPWKSSAKETVHGVLVPSHIDENDSPAPVPANRGNGPSPSPLSEVQRAAPAKVLGPRVQGSDVLLLDEAPRRRSFRPRAPIQVHPYALEDARYRQTWTARGLKPVRVPELASNAQETPKEDSQGTTAYQSSQADLLDASIGPSSPTMDLPQESPRVTNNDESQSPVRGLPVRRYSPMSDLDDDLPELSELIKNRAASSSGLKLARPKHSSRQESRSGIGGFKTYDLPDDDYIVRPLPRAHRRKSVSPLSPPRSRGGLSSQDGMLVQISDVQIGVSTPTLLPTPLVSSDRHGSKRTFAARFDDIDSEHDIVDLVNDTTASASSVESSNDESQGVQHMRRKIKGVLPASWLKLDMKQRHEPTRAARNQAQSPVKSILERGVAKHVASSARQAKHRAREPVLEEDMGDLETSSESGSELRAVDEMDGVQYDLPESFNDDVVEDNAIDAMLAPRVRKRPFETNQRRLSGVWSKKKTEKSTRSVGKEVFTSHRGNHIKVSLKSKKKARPLKRVKRKHAIRQMTILDAPGFDAKDVPRFLRIASRRTGDTSTVRQQNLSTKFFRMATIKDTEDVNSGLSHWRGSQGQLRSTARSSSGPRSRTGPVPPQRRRFDYIDHEEASNPAHDGQSHPQHVNDLDPQLRSLKQTTKATLDRIQNHQDQSRWLPVPNIATTPSAAQPPVILDYFQSGTSRRAQLQLSTPNRINQERGGGPEQRSNQINAFAVQKWVPQSARARRERRDHSPPRDPSTMNDTPPRASIHFPPDKRQDPPLSLALHPSRPPRKQQPVDLRLRNDVAFHQRDILFLQTLSLGDEKDIITYATRYPPCRNSLSNTSNPSGLLPVRSELIRHTLSSMADTARLFETQWMENTITTPKTQRTLGASAWSPVVEANLRDILTETFNIACKDAFASTLSTSEQTDLLNRAADSVETIITYVNTTLNFSREQELEAFLQLTSELMGKIWRGIRECEAATSGPRASHVLKILNGLLVFGYQLDQCANVLARPEAFCTKIEDSRKNLARLAWTLAVQEQHIGQLFAYIATQPGVGSPFGAEHANYIAELETIIFIDTFGPHRGWSFYMQDILSVDEGAGEIQLLLSRAEGLAYTVLILGCILSVVGSEGISSGKDSHSSTTLCLSLRGMLVSKISEFLKPYVEHKAKYSNRLMYKSGHVKRLEQFGLMMFRWCLLLIRNFLHDLADDLLKAMFKYYSECGMVELFGGSVQAEMDRMPQFLKDQLPPKDLVPEEGDSDFHIFLKLAGMTLTARPLADGGTVEQMRKLNLRKKSLLFLLLPNKGRDLAVDDLSIFDEDKDLTLTDFAGISNRYSLFVTLHHYAPEDSKPPISQISNYIDFPTAHEHVREVILACWANIVKSILLQSASLSGLHELGQWIRAMLVTVCEKLASIPNDSNITHHDETLRTQFHVHRINRKITLTCIAHVAERYTTAINLCANEEQVSFLLPREELSGLILRCYVDQGLGDMVGRQVFDLLTSYIKKGLPKNKEALRLFRQDLRGLLVDQLTRNKEQHGPDYELLLVSMTDAWHALGKVMVGEGSAHWHQFLHDWSAMSFPQIADVGSGRECQVLLMSKIAVERDLVLAEPYPFIDLLLKSVLKPVVAGSEPRFVHRLLNQLMESIPDAFTLEALRRNLSNGIEPFFLDKFDIMNHRLAIVDHFIRYAYVLRVAAEMTPATDLNDGQWNELTTMICIILKRTANEIHGETQSEWVTFAQKVLFRLNLYRGPGNGSETWSIDVGVGEVKTNAFRLERLFVRLPSHRDSVHLDNERAAKVFRSALETACLNTKEEDLVKHLVTVFSASDPEYVDDDGSFMLDLPQQMDFMKAVFPAYIGSALDVDRSATLLAMPVLDVATGIMTNLELRVDLESQARMESFAELITVLMRAAVTTMQQSFVSPLRDGTWQLGIIRRLVDLCSLGGGRWAHIYHLFPASATILAVQPLVQAYASYAYVYTCAVGGFDEDLRMSDLTSSARDKAIERWTVDFGFEIAEISVPEHIVALKNAAVSDLRTSGKDWHRAGFTTYGPVWELRRGASSVSAKAEGRGVRNGSPLMELQQAVVRLERVLVLLGVMEGVL</sequence>
<dbReference type="GO" id="GO:0031297">
    <property type="term" value="P:replication fork processing"/>
    <property type="evidence" value="ECO:0007669"/>
    <property type="project" value="InterPro"/>
</dbReference>
<feature type="compositionally biased region" description="Low complexity" evidence="1">
    <location>
        <begin position="145"/>
        <end position="160"/>
    </location>
</feature>
<feature type="compositionally biased region" description="Polar residues" evidence="1">
    <location>
        <begin position="278"/>
        <end position="288"/>
    </location>
</feature>
<dbReference type="PANTHER" id="PTHR28122:SF1">
    <property type="entry name" value="E3 UBIQUITIN-PROTEIN LIGASE SUBSTRATE RECEPTOR MMS22"/>
    <property type="match status" value="1"/>
</dbReference>
<feature type="region of interest" description="Disordered" evidence="1">
    <location>
        <begin position="723"/>
        <end position="758"/>
    </location>
</feature>
<gene>
    <name evidence="2" type="ORF">H2200_002289</name>
</gene>
<feature type="compositionally biased region" description="Polar residues" evidence="1">
    <location>
        <begin position="309"/>
        <end position="320"/>
    </location>
</feature>
<protein>
    <recommendedName>
        <fullName evidence="4">Mus7/MMS22 family protein</fullName>
    </recommendedName>
</protein>
<accession>A0AA39CND9</accession>
<reference evidence="2" key="1">
    <citation type="submission" date="2022-10" db="EMBL/GenBank/DDBJ databases">
        <title>Culturing micro-colonial fungi from biological soil crusts in the Mojave desert and describing Neophaeococcomyces mojavensis, and introducing the new genera and species Taxawa tesnikishii.</title>
        <authorList>
            <person name="Kurbessoian T."/>
            <person name="Stajich J.E."/>
        </authorList>
    </citation>
    <scope>NUCLEOTIDE SEQUENCE</scope>
    <source>
        <strain evidence="2">TK_41</strain>
    </source>
</reference>